<proteinExistence type="predicted"/>
<reference evidence="2" key="1">
    <citation type="submission" date="2020-11" db="EMBL/GenBank/DDBJ databases">
        <authorList>
            <person name="Tran Van P."/>
        </authorList>
    </citation>
    <scope>NUCLEOTIDE SEQUENCE</scope>
</reference>
<dbReference type="InterPro" id="IPR003018">
    <property type="entry name" value="GAF"/>
</dbReference>
<dbReference type="AlphaFoldDB" id="A0A7R9PB29"/>
<protein>
    <submittedName>
        <fullName evidence="2">(California timema) hypothetical protein</fullName>
    </submittedName>
</protein>
<dbReference type="EMBL" id="OE184011">
    <property type="protein sequence ID" value="CAD7576238.1"/>
    <property type="molecule type" value="Genomic_DNA"/>
</dbReference>
<feature type="domain" description="GAF" evidence="1">
    <location>
        <begin position="25"/>
        <end position="97"/>
    </location>
</feature>
<sequence>MPIQSGYCFTTAFCPRQPVEGSNVSRYMLELAERVAASGEVINVAECLEVEKGCGGNIRSLLAMPIRNRHYQTIGVATIINKINSLPFDENDEQLFEWWPLDRYSSISGSSHRVLSILPASVAQLANALVVLSSTAEDGEIEVRISQEFTLQAFSIFCGLGIHNTLMYSEVEKAMARQKVALEVSTKSLFIK</sequence>
<name>A0A7R9PB29_TIMCA</name>
<dbReference type="InterPro" id="IPR029016">
    <property type="entry name" value="GAF-like_dom_sf"/>
</dbReference>
<dbReference type="SUPFAM" id="SSF55781">
    <property type="entry name" value="GAF domain-like"/>
    <property type="match status" value="1"/>
</dbReference>
<evidence type="ECO:0000313" key="2">
    <source>
        <dbReference type="EMBL" id="CAD7576238.1"/>
    </source>
</evidence>
<accession>A0A7R9PB29</accession>
<organism evidence="2">
    <name type="scientific">Timema californicum</name>
    <name type="common">California timema</name>
    <name type="synonym">Walking stick</name>
    <dbReference type="NCBI Taxonomy" id="61474"/>
    <lineage>
        <taxon>Eukaryota</taxon>
        <taxon>Metazoa</taxon>
        <taxon>Ecdysozoa</taxon>
        <taxon>Arthropoda</taxon>
        <taxon>Hexapoda</taxon>
        <taxon>Insecta</taxon>
        <taxon>Pterygota</taxon>
        <taxon>Neoptera</taxon>
        <taxon>Polyneoptera</taxon>
        <taxon>Phasmatodea</taxon>
        <taxon>Timematodea</taxon>
        <taxon>Timematoidea</taxon>
        <taxon>Timematidae</taxon>
        <taxon>Timema</taxon>
    </lineage>
</organism>
<evidence type="ECO:0000259" key="1">
    <source>
        <dbReference type="Pfam" id="PF01590"/>
    </source>
</evidence>
<dbReference type="Pfam" id="PF01590">
    <property type="entry name" value="GAF"/>
    <property type="match status" value="1"/>
</dbReference>
<gene>
    <name evidence="2" type="ORF">TCMB3V08_LOCUS8810</name>
</gene>
<dbReference type="Gene3D" id="3.30.450.40">
    <property type="match status" value="1"/>
</dbReference>